<dbReference type="SUPFAM" id="SSF81321">
    <property type="entry name" value="Family A G protein-coupled receptor-like"/>
    <property type="match status" value="1"/>
</dbReference>
<dbReference type="WBParaSite" id="SMUV_0000021401-mRNA-1">
    <property type="protein sequence ID" value="SMUV_0000021401-mRNA-1"/>
    <property type="gene ID" value="SMUV_0000021401"/>
</dbReference>
<keyword evidence="5 8" id="KW-0472">Membrane</keyword>
<dbReference type="PANTHER" id="PTHR24243">
    <property type="entry name" value="G-PROTEIN COUPLED RECEPTOR"/>
    <property type="match status" value="1"/>
</dbReference>
<dbReference type="Proteomes" id="UP000046393">
    <property type="component" value="Unplaced"/>
</dbReference>
<dbReference type="Pfam" id="PF00001">
    <property type="entry name" value="7tm_1"/>
    <property type="match status" value="1"/>
</dbReference>
<keyword evidence="7" id="KW-0807">Transducer</keyword>
<evidence type="ECO:0000256" key="7">
    <source>
        <dbReference type="ARBA" id="ARBA00023224"/>
    </source>
</evidence>
<dbReference type="GO" id="GO:0005886">
    <property type="term" value="C:plasma membrane"/>
    <property type="evidence" value="ECO:0007669"/>
    <property type="project" value="TreeGrafter"/>
</dbReference>
<dbReference type="GO" id="GO:0004930">
    <property type="term" value="F:G protein-coupled receptor activity"/>
    <property type="evidence" value="ECO:0007669"/>
    <property type="project" value="UniProtKB-KW"/>
</dbReference>
<evidence type="ECO:0000313" key="10">
    <source>
        <dbReference type="Proteomes" id="UP000046393"/>
    </source>
</evidence>
<evidence type="ECO:0000256" key="6">
    <source>
        <dbReference type="ARBA" id="ARBA00023170"/>
    </source>
</evidence>
<dbReference type="AlphaFoldDB" id="A0A0N5A834"/>
<dbReference type="STRING" id="451379.A0A0N5A834"/>
<feature type="transmembrane region" description="Helical" evidence="8">
    <location>
        <begin position="7"/>
        <end position="32"/>
    </location>
</feature>
<evidence type="ECO:0000259" key="9">
    <source>
        <dbReference type="PROSITE" id="PS50262"/>
    </source>
</evidence>
<evidence type="ECO:0000256" key="3">
    <source>
        <dbReference type="ARBA" id="ARBA00022989"/>
    </source>
</evidence>
<feature type="domain" description="G-protein coupled receptors family 1 profile" evidence="9">
    <location>
        <begin position="1"/>
        <end position="277"/>
    </location>
</feature>
<feature type="transmembrane region" description="Helical" evidence="8">
    <location>
        <begin position="216"/>
        <end position="236"/>
    </location>
</feature>
<dbReference type="InterPro" id="IPR017452">
    <property type="entry name" value="GPCR_Rhodpsn_7TM"/>
</dbReference>
<evidence type="ECO:0000313" key="11">
    <source>
        <dbReference type="WBParaSite" id="SMUV_0000021401-mRNA-1"/>
    </source>
</evidence>
<keyword evidence="4" id="KW-0297">G-protein coupled receptor</keyword>
<keyword evidence="6" id="KW-0675">Receptor</keyword>
<feature type="transmembrane region" description="Helical" evidence="8">
    <location>
        <begin position="112"/>
        <end position="133"/>
    </location>
</feature>
<evidence type="ECO:0000256" key="2">
    <source>
        <dbReference type="ARBA" id="ARBA00022692"/>
    </source>
</evidence>
<proteinExistence type="predicted"/>
<evidence type="ECO:0000256" key="4">
    <source>
        <dbReference type="ARBA" id="ARBA00023040"/>
    </source>
</evidence>
<dbReference type="InterPro" id="IPR000276">
    <property type="entry name" value="GPCR_Rhodpsn"/>
</dbReference>
<dbReference type="PRINTS" id="PR00237">
    <property type="entry name" value="GPCRRHODOPSN"/>
</dbReference>
<evidence type="ECO:0000256" key="5">
    <source>
        <dbReference type="ARBA" id="ARBA00023136"/>
    </source>
</evidence>
<dbReference type="PANTHER" id="PTHR24243:SF224">
    <property type="entry name" value="G-PROTEIN COUPLED RECEPTOR 19-RELATED"/>
    <property type="match status" value="1"/>
</dbReference>
<accession>A0A0N5A834</accession>
<name>A0A0N5A834_9BILA</name>
<evidence type="ECO:0000256" key="8">
    <source>
        <dbReference type="SAM" id="Phobius"/>
    </source>
</evidence>
<evidence type="ECO:0000256" key="1">
    <source>
        <dbReference type="ARBA" id="ARBA00004141"/>
    </source>
</evidence>
<dbReference type="PROSITE" id="PS50262">
    <property type="entry name" value="G_PROTEIN_RECEP_F1_2"/>
    <property type="match status" value="1"/>
</dbReference>
<dbReference type="Gene3D" id="1.20.1070.10">
    <property type="entry name" value="Rhodopsin 7-helix transmembrane proteins"/>
    <property type="match status" value="1"/>
</dbReference>
<feature type="transmembrane region" description="Helical" evidence="8">
    <location>
        <begin position="256"/>
        <end position="280"/>
    </location>
</feature>
<organism evidence="10 11">
    <name type="scientific">Syphacia muris</name>
    <dbReference type="NCBI Taxonomy" id="451379"/>
    <lineage>
        <taxon>Eukaryota</taxon>
        <taxon>Metazoa</taxon>
        <taxon>Ecdysozoa</taxon>
        <taxon>Nematoda</taxon>
        <taxon>Chromadorea</taxon>
        <taxon>Rhabditida</taxon>
        <taxon>Spirurina</taxon>
        <taxon>Oxyuridomorpha</taxon>
        <taxon>Oxyuroidea</taxon>
        <taxon>Oxyuridae</taxon>
        <taxon>Syphacia</taxon>
    </lineage>
</organism>
<comment type="subcellular location">
    <subcellularLocation>
        <location evidence="1">Membrane</location>
        <topology evidence="1">Multi-pass membrane protein</topology>
    </subcellularLocation>
</comment>
<sequence>MRTTTNFFLANLAVADILVALFCILQNMYQLVITDHSVWIFVCVSVEKYLAVSSPLQSWGTLTKKVRVNMTVSTWFLAFTFNLPYFFTAKLHEFENESSCSRQMDKDFLRHWVTISFIFWYFIPLIIIGYIYAKIGMVLWHSASGTTAVAIEADSEYELQPSRQVKCSNSKRPIRYGSLWSKSNGSTTQWKISESSSTSQYRKVFRNENIEARRKVVRLLIAIVLSFAILTLPHHIRLVYMMWKTDPVICVASYYFYIQPITYLLLFLSSSINPLLYAFFSSKFRSAAYELLCR</sequence>
<keyword evidence="10" id="KW-1185">Reference proteome</keyword>
<protein>
    <submittedName>
        <fullName evidence="11">G_PROTEIN_RECEP_F1_2 domain-containing protein</fullName>
    </submittedName>
</protein>
<keyword evidence="2 8" id="KW-0812">Transmembrane</keyword>
<reference evidence="11" key="1">
    <citation type="submission" date="2017-02" db="UniProtKB">
        <authorList>
            <consortium name="WormBaseParasite"/>
        </authorList>
    </citation>
    <scope>IDENTIFICATION</scope>
</reference>
<keyword evidence="3 8" id="KW-1133">Transmembrane helix</keyword>